<keyword evidence="2" id="KW-1185">Reference proteome</keyword>
<protein>
    <submittedName>
        <fullName evidence="3">Uncharacterized protein LOC103516348</fullName>
    </submittedName>
</protein>
<feature type="chain" id="PRO_5010338908" evidence="1">
    <location>
        <begin position="28"/>
        <end position="274"/>
    </location>
</feature>
<reference evidence="3" key="1">
    <citation type="submission" date="2025-08" db="UniProtKB">
        <authorList>
            <consortium name="RefSeq"/>
        </authorList>
    </citation>
    <scope>IDENTIFICATION</scope>
</reference>
<sequence>MGLRAWRSHDPWLRILSAFQTLALVTCVEECNVTAELYKIDARLNAIARKVNTRTIDNFVFGNKLTLLQEKIGEYQDEDRRLIVQINGLPAIKPENLYRVIESLGQVLNISVRDEEITMLQSMCKASDNVLQTTGKRVYPILLELKTRKIKWRWLGGLRKYLLTHKASYKKHGITITIPVDDTEYTFDGVTIHEHLSPTKRKLFKVVKQRCKDMDFQDMWFNDTQVYVKRRKNFAPFLVQNLEDMYEKITKPHWSRDRLRMFAYDRLRNSEEDH</sequence>
<dbReference type="AlphaFoldDB" id="A0A1S3DDL1"/>
<dbReference type="KEGG" id="dci:103516348"/>
<name>A0A1S3DDL1_DIACI</name>
<gene>
    <name evidence="3" type="primary">LOC103516348</name>
</gene>
<accession>A0A1S3DDL1</accession>
<dbReference type="Proteomes" id="UP000079169">
    <property type="component" value="Unplaced"/>
</dbReference>
<keyword evidence="1" id="KW-0732">Signal</keyword>
<evidence type="ECO:0000256" key="1">
    <source>
        <dbReference type="SAM" id="SignalP"/>
    </source>
</evidence>
<dbReference type="GeneID" id="103516348"/>
<dbReference type="PaxDb" id="121845-A0A1S3DDL1"/>
<evidence type="ECO:0000313" key="2">
    <source>
        <dbReference type="Proteomes" id="UP000079169"/>
    </source>
</evidence>
<feature type="signal peptide" evidence="1">
    <location>
        <begin position="1"/>
        <end position="27"/>
    </location>
</feature>
<proteinExistence type="predicted"/>
<evidence type="ECO:0000313" key="3">
    <source>
        <dbReference type="RefSeq" id="XP_008479533.1"/>
    </source>
</evidence>
<dbReference type="RefSeq" id="XP_008479533.1">
    <property type="nucleotide sequence ID" value="XM_008481311.3"/>
</dbReference>
<organism evidence="2 3">
    <name type="scientific">Diaphorina citri</name>
    <name type="common">Asian citrus psyllid</name>
    <dbReference type="NCBI Taxonomy" id="121845"/>
    <lineage>
        <taxon>Eukaryota</taxon>
        <taxon>Metazoa</taxon>
        <taxon>Ecdysozoa</taxon>
        <taxon>Arthropoda</taxon>
        <taxon>Hexapoda</taxon>
        <taxon>Insecta</taxon>
        <taxon>Pterygota</taxon>
        <taxon>Neoptera</taxon>
        <taxon>Paraneoptera</taxon>
        <taxon>Hemiptera</taxon>
        <taxon>Sternorrhyncha</taxon>
        <taxon>Psylloidea</taxon>
        <taxon>Psyllidae</taxon>
        <taxon>Diaphorininae</taxon>
        <taxon>Diaphorina</taxon>
    </lineage>
</organism>